<evidence type="ECO:0000313" key="2">
    <source>
        <dbReference type="EMBL" id="CAD2080763.1"/>
    </source>
</evidence>
<dbReference type="InterPro" id="IPR006750">
    <property type="entry name" value="YdcZ"/>
</dbReference>
<evidence type="ECO:0000313" key="3">
    <source>
        <dbReference type="Proteomes" id="UP000589351"/>
    </source>
</evidence>
<dbReference type="EMBL" id="CAJEWD010000008">
    <property type="protein sequence ID" value="CAD2080763.1"/>
    <property type="molecule type" value="Genomic_DNA"/>
</dbReference>
<keyword evidence="1" id="KW-1133">Transmembrane helix</keyword>
<organism evidence="2 3">
    <name type="scientific">Jeotgalicoccus meleagridis</name>
    <dbReference type="NCBI Taxonomy" id="2759181"/>
    <lineage>
        <taxon>Bacteria</taxon>
        <taxon>Bacillati</taxon>
        <taxon>Bacillota</taxon>
        <taxon>Bacilli</taxon>
        <taxon>Bacillales</taxon>
        <taxon>Staphylococcaceae</taxon>
        <taxon>Jeotgalicoccus</taxon>
    </lineage>
</organism>
<reference evidence="2 3" key="1">
    <citation type="submission" date="2020-07" db="EMBL/GenBank/DDBJ databases">
        <authorList>
            <person name="Criscuolo A."/>
        </authorList>
    </citation>
    <scope>NUCLEOTIDE SEQUENCE [LARGE SCALE GENOMIC DNA]</scope>
    <source>
        <strain evidence="2">CIP111649</strain>
    </source>
</reference>
<comment type="caution">
    <text evidence="2">The sequence shown here is derived from an EMBL/GenBank/DDBJ whole genome shotgun (WGS) entry which is preliminary data.</text>
</comment>
<dbReference type="Pfam" id="PF04657">
    <property type="entry name" value="DMT_YdcZ"/>
    <property type="match status" value="2"/>
</dbReference>
<keyword evidence="1" id="KW-0812">Transmembrane</keyword>
<dbReference type="PANTHER" id="PTHR34821">
    <property type="entry name" value="INNER MEMBRANE PROTEIN YDCZ"/>
    <property type="match status" value="1"/>
</dbReference>
<dbReference type="Proteomes" id="UP000589351">
    <property type="component" value="Unassembled WGS sequence"/>
</dbReference>
<feature type="transmembrane region" description="Helical" evidence="1">
    <location>
        <begin position="26"/>
        <end position="48"/>
    </location>
</feature>
<feature type="transmembrane region" description="Helical" evidence="1">
    <location>
        <begin position="234"/>
        <end position="257"/>
    </location>
</feature>
<evidence type="ECO:0008006" key="4">
    <source>
        <dbReference type="Google" id="ProtNLM"/>
    </source>
</evidence>
<dbReference type="AlphaFoldDB" id="A0A6V7RRR2"/>
<proteinExistence type="predicted"/>
<evidence type="ECO:0000256" key="1">
    <source>
        <dbReference type="SAM" id="Phobius"/>
    </source>
</evidence>
<feature type="transmembrane region" description="Helical" evidence="1">
    <location>
        <begin position="97"/>
        <end position="117"/>
    </location>
</feature>
<keyword evidence="1" id="KW-0472">Membrane</keyword>
<feature type="transmembrane region" description="Helical" evidence="1">
    <location>
        <begin position="68"/>
        <end position="88"/>
    </location>
</feature>
<feature type="transmembrane region" description="Helical" evidence="1">
    <location>
        <begin position="290"/>
        <end position="310"/>
    </location>
</feature>
<protein>
    <recommendedName>
        <fullName evidence="4">EamA-like transporter family protein</fullName>
    </recommendedName>
</protein>
<accession>A0A6V7RRR2</accession>
<sequence length="311" mass="33466">MIGVLGIVIGSGMSFQSAVNSQLRNYVLSPYIASMLSFLVGTILLAIVVLSQGLPLFPSVDIITHNPWWIWLGGLCGVIALTGNIIIFPKIGSIETAVMPIIGMIVTSMLIDHFGWFHSTTLPFGLNRFIGVILILLGVIFAVVLRDFLMHRKLKENVSDDINKYPWRAVGLLGGSMLAIQAAINGQLGVAVNSPLTGAFLSFLIGTIILFLLAAFIDKNFKTVSQPFKEKAPLWVWLGGAFGACYVSINILLVGIIGTGPTVVLVLFGQITGSILVQQFGLFRSQKSSTAPIQVLGLIIMLVGVILINLF</sequence>
<dbReference type="PANTHER" id="PTHR34821:SF2">
    <property type="entry name" value="INNER MEMBRANE PROTEIN YDCZ"/>
    <property type="match status" value="1"/>
</dbReference>
<gene>
    <name evidence="2" type="ORF">JEODO184_02013</name>
</gene>
<dbReference type="GO" id="GO:0005886">
    <property type="term" value="C:plasma membrane"/>
    <property type="evidence" value="ECO:0007669"/>
    <property type="project" value="TreeGrafter"/>
</dbReference>
<feature type="transmembrane region" description="Helical" evidence="1">
    <location>
        <begin position="129"/>
        <end position="145"/>
    </location>
</feature>
<feature type="transmembrane region" description="Helical" evidence="1">
    <location>
        <begin position="165"/>
        <end position="184"/>
    </location>
</feature>
<keyword evidence="3" id="KW-1185">Reference proteome</keyword>
<name>A0A6V7RRR2_9STAP</name>
<dbReference type="RefSeq" id="WP_185126507.1">
    <property type="nucleotide sequence ID" value="NZ_CAJEWD010000008.1"/>
</dbReference>
<feature type="transmembrane region" description="Helical" evidence="1">
    <location>
        <begin position="196"/>
        <end position="214"/>
    </location>
</feature>